<sequence>MASFHDLPSAVRREIYAAAGLFDQPNIAFTVRQRLDRERRNVYRTPSFDGTLYRFGKDRANVDAWRTSCSKALPPFLSLLLASREISREVLPIIFSTNNFSLEVFSVHKKKKVEFASEAFHKKLYETHIHLDGFALLNCLNNAAIASLQSISISLDLAILREVAKVDTRQAFKRRADSDTAVFSSTDSKAIEFQTLESWLQFARRFAAYNTDETCILNFSCKVADTEQALAAVQPILETLVLKHCSIRLQLSRTPFPDTLAERIRSGHMRRDLNRLARRCAVQSTGRRPCPDAKPFRFMDLPGELQLHILEMTDLNAPGGHMKWCPGTGFRFDKYLNDVTVDKVNRNADFTWRVDFCPAHGCYCHFCSTISGACSTRCRCWTQPIGLFLTSRQMRDDSWKTFCSSNRLVIVLWYELGVPDICPCFSHRMRRFFKQIHSDAIRSLRSLEIVFPPMVGDYMCVGDEDYQDWLHGIEVLRSQGNLSQLELAIRWVEPNSEGSGMICEERVARVRQIYRRVIKPVSALKGLKALYVLFEPLGKQDQLEPDVLTPYLDEKALESSVMGKEYDSYKSGKREYVCRKFEGYSTSWVPRTPLGISMECFPSTIDDIDQKEPEEPFSNLKNHSISTKFSLEKSL</sequence>
<protein>
    <recommendedName>
        <fullName evidence="3">F-box domain-containing protein</fullName>
    </recommendedName>
</protein>
<proteinExistence type="predicted"/>
<accession>A0A6G1HCP0</accession>
<organism evidence="1 2">
    <name type="scientific">Aulographum hederae CBS 113979</name>
    <dbReference type="NCBI Taxonomy" id="1176131"/>
    <lineage>
        <taxon>Eukaryota</taxon>
        <taxon>Fungi</taxon>
        <taxon>Dikarya</taxon>
        <taxon>Ascomycota</taxon>
        <taxon>Pezizomycotina</taxon>
        <taxon>Dothideomycetes</taxon>
        <taxon>Pleosporomycetidae</taxon>
        <taxon>Aulographales</taxon>
        <taxon>Aulographaceae</taxon>
    </lineage>
</organism>
<dbReference type="Proteomes" id="UP000800041">
    <property type="component" value="Unassembled WGS sequence"/>
</dbReference>
<gene>
    <name evidence="1" type="ORF">K402DRAFT_400874</name>
</gene>
<name>A0A6G1HCP0_9PEZI</name>
<dbReference type="AlphaFoldDB" id="A0A6G1HCP0"/>
<dbReference type="EMBL" id="ML977141">
    <property type="protein sequence ID" value="KAF1990698.1"/>
    <property type="molecule type" value="Genomic_DNA"/>
</dbReference>
<dbReference type="PANTHER" id="PTHR42085">
    <property type="entry name" value="F-BOX DOMAIN-CONTAINING PROTEIN"/>
    <property type="match status" value="1"/>
</dbReference>
<reference evidence="1" key="1">
    <citation type="journal article" date="2020" name="Stud. Mycol.">
        <title>101 Dothideomycetes genomes: a test case for predicting lifestyles and emergence of pathogens.</title>
        <authorList>
            <person name="Haridas S."/>
            <person name="Albert R."/>
            <person name="Binder M."/>
            <person name="Bloem J."/>
            <person name="Labutti K."/>
            <person name="Salamov A."/>
            <person name="Andreopoulos B."/>
            <person name="Baker S."/>
            <person name="Barry K."/>
            <person name="Bills G."/>
            <person name="Bluhm B."/>
            <person name="Cannon C."/>
            <person name="Castanera R."/>
            <person name="Culley D."/>
            <person name="Daum C."/>
            <person name="Ezra D."/>
            <person name="Gonzalez J."/>
            <person name="Henrissat B."/>
            <person name="Kuo A."/>
            <person name="Liang C."/>
            <person name="Lipzen A."/>
            <person name="Lutzoni F."/>
            <person name="Magnuson J."/>
            <person name="Mondo S."/>
            <person name="Nolan M."/>
            <person name="Ohm R."/>
            <person name="Pangilinan J."/>
            <person name="Park H.-J."/>
            <person name="Ramirez L."/>
            <person name="Alfaro M."/>
            <person name="Sun H."/>
            <person name="Tritt A."/>
            <person name="Yoshinaga Y."/>
            <person name="Zwiers L.-H."/>
            <person name="Turgeon B."/>
            <person name="Goodwin S."/>
            <person name="Spatafora J."/>
            <person name="Crous P."/>
            <person name="Grigoriev I."/>
        </authorList>
    </citation>
    <scope>NUCLEOTIDE SEQUENCE</scope>
    <source>
        <strain evidence="1">CBS 113979</strain>
    </source>
</reference>
<evidence type="ECO:0000313" key="1">
    <source>
        <dbReference type="EMBL" id="KAF1990698.1"/>
    </source>
</evidence>
<keyword evidence="2" id="KW-1185">Reference proteome</keyword>
<dbReference type="OrthoDB" id="2099276at2759"/>
<evidence type="ECO:0008006" key="3">
    <source>
        <dbReference type="Google" id="ProtNLM"/>
    </source>
</evidence>
<dbReference type="PANTHER" id="PTHR42085:SF6">
    <property type="entry name" value="F-BOX DOMAIN-CONTAINING PROTEIN"/>
    <property type="match status" value="1"/>
</dbReference>
<dbReference type="InterPro" id="IPR038883">
    <property type="entry name" value="AN11006-like"/>
</dbReference>
<evidence type="ECO:0000313" key="2">
    <source>
        <dbReference type="Proteomes" id="UP000800041"/>
    </source>
</evidence>